<comment type="catalytic activity">
    <reaction evidence="5">
        <text>molybdopterin + ATP + H(+) = adenylyl-molybdopterin + diphosphate</text>
        <dbReference type="Rhea" id="RHEA:31331"/>
        <dbReference type="ChEBI" id="CHEBI:15378"/>
        <dbReference type="ChEBI" id="CHEBI:30616"/>
        <dbReference type="ChEBI" id="CHEBI:33019"/>
        <dbReference type="ChEBI" id="CHEBI:58698"/>
        <dbReference type="ChEBI" id="CHEBI:62727"/>
    </reaction>
</comment>
<dbReference type="InterPro" id="IPR036688">
    <property type="entry name" value="MoeA_C_domain_IV_sf"/>
</dbReference>
<comment type="similarity">
    <text evidence="3">In the C-terminal section; belongs to the MoeA family.</text>
</comment>
<dbReference type="FunFam" id="3.40.980.10:FF:000011">
    <property type="entry name" value="Molybdopterin molybdenumtransferase"/>
    <property type="match status" value="1"/>
</dbReference>
<dbReference type="GO" id="GO:0006777">
    <property type="term" value="P:Mo-molybdopterin cofactor biosynthetic process"/>
    <property type="evidence" value="ECO:0007669"/>
    <property type="project" value="UniProtKB-UniRule"/>
</dbReference>
<dbReference type="Proteomes" id="UP001166286">
    <property type="component" value="Unassembled WGS sequence"/>
</dbReference>
<dbReference type="SMART" id="SM00852">
    <property type="entry name" value="MoCF_biosynth"/>
    <property type="match status" value="2"/>
</dbReference>
<keyword evidence="5" id="KW-0460">Magnesium</keyword>
<comment type="caution">
    <text evidence="8">The sequence shown here is derived from an EMBL/GenBank/DDBJ whole genome shotgun (WGS) entry which is preliminary data.</text>
</comment>
<dbReference type="Pfam" id="PF00994">
    <property type="entry name" value="MoCF_biosynth"/>
    <property type="match status" value="2"/>
</dbReference>
<keyword evidence="4 5" id="KW-0501">Molybdenum cofactor biosynthesis</keyword>
<evidence type="ECO:0000256" key="2">
    <source>
        <dbReference type="ARBA" id="ARBA00007589"/>
    </source>
</evidence>
<dbReference type="InterPro" id="IPR038987">
    <property type="entry name" value="MoeA-like"/>
</dbReference>
<dbReference type="GO" id="GO:0061598">
    <property type="term" value="F:molybdopterin adenylyltransferase activity"/>
    <property type="evidence" value="ECO:0007669"/>
    <property type="project" value="UniProtKB-UniRule"/>
</dbReference>
<dbReference type="PANTHER" id="PTHR10192">
    <property type="entry name" value="MOLYBDOPTERIN BIOSYNTHESIS PROTEIN"/>
    <property type="match status" value="1"/>
</dbReference>
<evidence type="ECO:0000313" key="8">
    <source>
        <dbReference type="EMBL" id="KAK0512019.1"/>
    </source>
</evidence>
<evidence type="ECO:0000256" key="6">
    <source>
        <dbReference type="SAM" id="MobiDB-lite"/>
    </source>
</evidence>
<keyword evidence="9" id="KW-1185">Reference proteome</keyword>
<accession>A0AA39R182</accession>
<dbReference type="Pfam" id="PF03454">
    <property type="entry name" value="MoeA_C"/>
    <property type="match status" value="1"/>
</dbReference>
<dbReference type="InterPro" id="IPR036425">
    <property type="entry name" value="MoaB/Mog-like_dom_sf"/>
</dbReference>
<comment type="catalytic activity">
    <reaction evidence="5">
        <text>adenylyl-molybdopterin + molybdate = Mo-molybdopterin + AMP + H(+)</text>
        <dbReference type="Rhea" id="RHEA:35047"/>
        <dbReference type="ChEBI" id="CHEBI:15378"/>
        <dbReference type="ChEBI" id="CHEBI:36264"/>
        <dbReference type="ChEBI" id="CHEBI:62727"/>
        <dbReference type="ChEBI" id="CHEBI:71302"/>
        <dbReference type="ChEBI" id="CHEBI:456215"/>
    </reaction>
</comment>
<evidence type="ECO:0000313" key="9">
    <source>
        <dbReference type="Proteomes" id="UP001166286"/>
    </source>
</evidence>
<dbReference type="Pfam" id="PF03453">
    <property type="entry name" value="MoeA_N"/>
    <property type="match status" value="1"/>
</dbReference>
<dbReference type="NCBIfam" id="NF045515">
    <property type="entry name" value="Glp_gephyrin"/>
    <property type="match status" value="1"/>
</dbReference>
<dbReference type="PROSITE" id="PS01079">
    <property type="entry name" value="MOCF_BIOSYNTHESIS_2"/>
    <property type="match status" value="1"/>
</dbReference>
<keyword evidence="5" id="KW-0500">Molybdenum</keyword>
<dbReference type="SUPFAM" id="SSF53218">
    <property type="entry name" value="Molybdenum cofactor biosynthesis proteins"/>
    <property type="match status" value="2"/>
</dbReference>
<name>A0AA39R182_9LECA</name>
<protein>
    <recommendedName>
        <fullName evidence="7">MoaB/Mog domain-containing protein</fullName>
    </recommendedName>
</protein>
<dbReference type="EMBL" id="JAFEKC020000011">
    <property type="protein sequence ID" value="KAK0512019.1"/>
    <property type="molecule type" value="Genomic_DNA"/>
</dbReference>
<keyword evidence="5" id="KW-0479">Metal-binding</keyword>
<comment type="function">
    <text evidence="5">Catalyzes two steps in the biosynthesis of the molybdenum cofactor. In the first step, molybdopterin is adenylated. Subsequently, molybdate is inserted into adenylated molybdopterin and AMP is released.</text>
</comment>
<dbReference type="InterPro" id="IPR005110">
    <property type="entry name" value="MoeA_linker/N"/>
</dbReference>
<evidence type="ECO:0000259" key="7">
    <source>
        <dbReference type="SMART" id="SM00852"/>
    </source>
</evidence>
<evidence type="ECO:0000256" key="4">
    <source>
        <dbReference type="ARBA" id="ARBA00023150"/>
    </source>
</evidence>
<comment type="similarity">
    <text evidence="5">Belongs to the MoeA family.</text>
</comment>
<feature type="compositionally biased region" description="Basic residues" evidence="6">
    <location>
        <begin position="187"/>
        <end position="219"/>
    </location>
</feature>
<evidence type="ECO:0000256" key="5">
    <source>
        <dbReference type="RuleBase" id="RU365090"/>
    </source>
</evidence>
<dbReference type="InterPro" id="IPR036135">
    <property type="entry name" value="MoeA_linker/N_sf"/>
</dbReference>
<feature type="domain" description="MoaB/Mog" evidence="7">
    <location>
        <begin position="9"/>
        <end position="157"/>
    </location>
</feature>
<feature type="region of interest" description="Disordered" evidence="6">
    <location>
        <begin position="178"/>
        <end position="244"/>
    </location>
</feature>
<dbReference type="AlphaFoldDB" id="A0AA39R182"/>
<dbReference type="CDD" id="cd00887">
    <property type="entry name" value="MoeA"/>
    <property type="match status" value="1"/>
</dbReference>
<dbReference type="GO" id="GO:0005829">
    <property type="term" value="C:cytosol"/>
    <property type="evidence" value="ECO:0007669"/>
    <property type="project" value="TreeGrafter"/>
</dbReference>
<gene>
    <name evidence="8" type="ORF">JMJ35_005147</name>
</gene>
<dbReference type="GO" id="GO:0005524">
    <property type="term" value="F:ATP binding"/>
    <property type="evidence" value="ECO:0007669"/>
    <property type="project" value="UniProtKB-UniRule"/>
</dbReference>
<organism evidence="8 9">
    <name type="scientific">Cladonia borealis</name>
    <dbReference type="NCBI Taxonomy" id="184061"/>
    <lineage>
        <taxon>Eukaryota</taxon>
        <taxon>Fungi</taxon>
        <taxon>Dikarya</taxon>
        <taxon>Ascomycota</taxon>
        <taxon>Pezizomycotina</taxon>
        <taxon>Lecanoromycetes</taxon>
        <taxon>OSLEUM clade</taxon>
        <taxon>Lecanoromycetidae</taxon>
        <taxon>Lecanorales</taxon>
        <taxon>Lecanorineae</taxon>
        <taxon>Cladoniaceae</taxon>
        <taxon>Cladonia</taxon>
    </lineage>
</organism>
<sequence length="675" mass="72159">MAKPRLQAAVLVISDTASQDPSTDRARAVLGDLIAIEGNDQWDITKHDIVPDDVSAIQRAVTKYCDGEDYVNFLITTGGTGFSMKDCTPEAVVPLIHKHAPGLVHGMLAASLEITPFAVMSRPVAGVRNRTLIVTLPGSPKGAKENLQAILKLVPHACHQAAGGDSRTMHAGGVEKLEDEAGVSSNKRQKVYHHDHSHNHSHSHSHSHSHGGHIVPRAHTRPEDRPVSNDPRAGPSNRYRESPYPMLSVDDAVSLIIQYSPSPEPIIMPVNGSLVGYILAEDVHAHYPVPAYRASIVDGYAVIVSKDGPSTKGVFPVDSVSHAAPGEVPALQRGQISRITTGAPLPPGANAVVMVEDTVLRSMTDDGQEEKVVEILTDQVKPDENIREVGSDIKAGEIVLRKGEEVTDVGGELGLLASVGKAKVFVYRKPVVGVLSTGDEIVMHDRPGPLRLGEVRDCNRPALMAAIKGWGFQVLDYGIARDKPGSLEEHLRNALRNVDVIVTSGGVSMGELDLLKPTIERSLGGTIHFGRVNMKPGKPTTFATISLKDNEGDPATKLIFSLPGNPASALVTSHLFVLPSLLHSSGKERAHGLAQVRVILEEEIRCDPKRPEYHRVSIVAGQDGFLHASSTGGQRSSKVGSLRRANGLLVLPAREGTVAKGEMSDALLMGRLGGL</sequence>
<dbReference type="CDD" id="cd00886">
    <property type="entry name" value="MogA_MoaB"/>
    <property type="match status" value="1"/>
</dbReference>
<dbReference type="Gene3D" id="2.170.190.11">
    <property type="entry name" value="Molybdopterin biosynthesis moea protein, domain 3"/>
    <property type="match status" value="1"/>
</dbReference>
<comment type="pathway">
    <text evidence="1 5">Cofactor biosynthesis; molybdopterin biosynthesis.</text>
</comment>
<evidence type="ECO:0000256" key="3">
    <source>
        <dbReference type="ARBA" id="ARBA00008339"/>
    </source>
</evidence>
<comment type="cofactor">
    <cofactor evidence="5">
        <name>Mg(2+)</name>
        <dbReference type="ChEBI" id="CHEBI:18420"/>
    </cofactor>
</comment>
<dbReference type="InterPro" id="IPR005111">
    <property type="entry name" value="MoeA_C_domain_IV"/>
</dbReference>
<dbReference type="Gene3D" id="3.40.980.10">
    <property type="entry name" value="MoaB/Mog-like domain"/>
    <property type="match status" value="2"/>
</dbReference>
<keyword evidence="5" id="KW-0808">Transferase</keyword>
<dbReference type="Gene3D" id="2.40.340.10">
    <property type="entry name" value="MoeA, C-terminal, domain IV"/>
    <property type="match status" value="1"/>
</dbReference>
<evidence type="ECO:0000256" key="1">
    <source>
        <dbReference type="ARBA" id="ARBA00005046"/>
    </source>
</evidence>
<dbReference type="SUPFAM" id="SSF63867">
    <property type="entry name" value="MoeA C-terminal domain-like"/>
    <property type="match status" value="1"/>
</dbReference>
<comment type="similarity">
    <text evidence="2">In the N-terminal section; belongs to the MoaB/Mog family.</text>
</comment>
<dbReference type="GO" id="GO:0046872">
    <property type="term" value="F:metal ion binding"/>
    <property type="evidence" value="ECO:0007669"/>
    <property type="project" value="UniProtKB-UniRule"/>
</dbReference>
<dbReference type="InterPro" id="IPR001453">
    <property type="entry name" value="MoaB/Mog_dom"/>
</dbReference>
<feature type="domain" description="MoaB/Mog" evidence="7">
    <location>
        <begin position="433"/>
        <end position="583"/>
    </location>
</feature>
<reference evidence="8" key="1">
    <citation type="submission" date="2023-03" db="EMBL/GenBank/DDBJ databases">
        <title>Complete genome of Cladonia borealis.</title>
        <authorList>
            <person name="Park H."/>
        </authorList>
    </citation>
    <scope>NUCLEOTIDE SEQUENCE</scope>
    <source>
        <strain evidence="8">ANT050790</strain>
    </source>
</reference>
<dbReference type="FunFam" id="2.170.190.11:FF:000002">
    <property type="entry name" value="Molybdopterin molybdenumtransferase"/>
    <property type="match status" value="1"/>
</dbReference>
<dbReference type="Gene3D" id="3.90.105.10">
    <property type="entry name" value="Molybdopterin biosynthesis moea protein, domain 2"/>
    <property type="match status" value="1"/>
</dbReference>
<dbReference type="InterPro" id="IPR008284">
    <property type="entry name" value="MoCF_biosynth_CS"/>
</dbReference>
<proteinExistence type="inferred from homology"/>
<dbReference type="PANTHER" id="PTHR10192:SF5">
    <property type="entry name" value="GEPHYRIN"/>
    <property type="match status" value="1"/>
</dbReference>
<dbReference type="GO" id="GO:0061599">
    <property type="term" value="F:molybdopterin molybdotransferase activity"/>
    <property type="evidence" value="ECO:0007669"/>
    <property type="project" value="UniProtKB-UniRule"/>
</dbReference>
<dbReference type="SUPFAM" id="SSF63882">
    <property type="entry name" value="MoeA N-terminal region -like"/>
    <property type="match status" value="1"/>
</dbReference>
<dbReference type="NCBIfam" id="TIGR00177">
    <property type="entry name" value="molyb_syn"/>
    <property type="match status" value="2"/>
</dbReference>